<keyword evidence="6" id="KW-0479">Metal-binding</keyword>
<protein>
    <submittedName>
        <fullName evidence="12">tRNA nucleotidyltransferase (CCA-adding enzyme)</fullName>
    </submittedName>
</protein>
<dbReference type="InterPro" id="IPR002646">
    <property type="entry name" value="PolA_pol_head_dom"/>
</dbReference>
<evidence type="ECO:0000256" key="5">
    <source>
        <dbReference type="ARBA" id="ARBA00022695"/>
    </source>
</evidence>
<evidence type="ECO:0000256" key="1">
    <source>
        <dbReference type="ARBA" id="ARBA00001946"/>
    </source>
</evidence>
<dbReference type="GO" id="GO:0001680">
    <property type="term" value="P:tRNA 3'-terminal CCA addition"/>
    <property type="evidence" value="ECO:0007669"/>
    <property type="project" value="TreeGrafter"/>
</dbReference>
<evidence type="ECO:0000256" key="3">
    <source>
        <dbReference type="ARBA" id="ARBA00022679"/>
    </source>
</evidence>
<dbReference type="InterPro" id="IPR032828">
    <property type="entry name" value="PolyA_RNA-bd"/>
</dbReference>
<dbReference type="GO" id="GO:0000166">
    <property type="term" value="F:nucleotide binding"/>
    <property type="evidence" value="ECO:0007669"/>
    <property type="project" value="UniProtKB-KW"/>
</dbReference>
<dbReference type="CDD" id="cd05398">
    <property type="entry name" value="NT_ClassII-CCAase"/>
    <property type="match status" value="1"/>
</dbReference>
<feature type="domain" description="tRNA nucleotidyltransferase/poly(A) polymerase RNA and SrmB- binding" evidence="11">
    <location>
        <begin position="282"/>
        <end position="333"/>
    </location>
</feature>
<dbReference type="AlphaFoldDB" id="A0A5J4NH87"/>
<dbReference type="GO" id="GO:0016779">
    <property type="term" value="F:nucleotidyltransferase activity"/>
    <property type="evidence" value="ECO:0007669"/>
    <property type="project" value="UniProtKB-KW"/>
</dbReference>
<reference evidence="12 13" key="1">
    <citation type="journal article" date="2019" name="Gigascience">
        <title>Whole-genome sequence of the oriental lung fluke Paragonimus westermani.</title>
        <authorList>
            <person name="Oey H."/>
            <person name="Zakrzewski M."/>
            <person name="Narain K."/>
            <person name="Devi K.R."/>
            <person name="Agatsuma T."/>
            <person name="Nawaratna S."/>
            <person name="Gobert G.N."/>
            <person name="Jones M.K."/>
            <person name="Ragan M.A."/>
            <person name="McManus D.P."/>
            <person name="Krause L."/>
        </authorList>
    </citation>
    <scope>NUCLEOTIDE SEQUENCE [LARGE SCALE GENOMIC DNA]</scope>
    <source>
        <strain evidence="12 13">IND2009</strain>
    </source>
</reference>
<comment type="similarity">
    <text evidence="2 9">Belongs to the tRNA nucleotidyltransferase/poly(A) polymerase family.</text>
</comment>
<dbReference type="GO" id="GO:0005739">
    <property type="term" value="C:mitochondrion"/>
    <property type="evidence" value="ECO:0007669"/>
    <property type="project" value="TreeGrafter"/>
</dbReference>
<dbReference type="PANTHER" id="PTHR46173">
    <property type="entry name" value="CCA TRNA NUCLEOTIDYLTRANSFERASE 1, MITOCHONDRIAL"/>
    <property type="match status" value="1"/>
</dbReference>
<keyword evidence="4" id="KW-0819">tRNA processing</keyword>
<comment type="caution">
    <text evidence="12">The sequence shown here is derived from an EMBL/GenBank/DDBJ whole genome shotgun (WGS) entry which is preliminary data.</text>
</comment>
<dbReference type="GO" id="GO:0000049">
    <property type="term" value="F:tRNA binding"/>
    <property type="evidence" value="ECO:0007669"/>
    <property type="project" value="TreeGrafter"/>
</dbReference>
<sequence length="526" mass="60630">MLFKSPVRIASSLSLCTRLIGEYSLRTKQLPRFYGRRCLFSHLTAQHLRAMTLEGNTHETEQLIDLTPFPTLYCEENVVLHNIFTKYGFELRMAGGAVRDVLLGIEPKDIDFATDAIPSQMHEMFSKENIRLLNRNGEAHGTVTVRINDKINFEITTLRIDSEPDGRHCKVVFTDDWKLDAARRDLTVNSMFLKILMNTVPDFSRTTETSNSVDSLSCTELVRHPVRGRVYDFFDGRADLKHRHIRFVGDPESRIREDYLRILRYFRFHGRLAKPNEMDVHDPETLKVIKANGAGLAGIAGERCWAELRSILLYPSTPLLLRRMFETELFPYLGLPENPNFSELDSVFKRGVLNRNPNSATVLAGILSSLEEVETLNQRLKLSNFELMILLYIIKYREQCANLQMPNVLQHYQRELLLSKEAPNKIRPVITEMLNYIVCDPDLLVRWSAWEPPRFPVNGHELLARWSLPPRAVGTHLAVLRQQWVDSDCSLTSDELLSDRNRTIVETSVCSVEREPLRPKAKKARR</sequence>
<keyword evidence="13" id="KW-1185">Reference proteome</keyword>
<dbReference type="GO" id="GO:0046872">
    <property type="term" value="F:metal ion binding"/>
    <property type="evidence" value="ECO:0007669"/>
    <property type="project" value="UniProtKB-KW"/>
</dbReference>
<dbReference type="Proteomes" id="UP000324629">
    <property type="component" value="Unassembled WGS sequence"/>
</dbReference>
<accession>A0A5J4NH87</accession>
<evidence type="ECO:0000256" key="9">
    <source>
        <dbReference type="RuleBase" id="RU003953"/>
    </source>
</evidence>
<dbReference type="Pfam" id="PF12627">
    <property type="entry name" value="PolyA_pol_RNAbd"/>
    <property type="match status" value="1"/>
</dbReference>
<evidence type="ECO:0000256" key="8">
    <source>
        <dbReference type="ARBA" id="ARBA00022842"/>
    </source>
</evidence>
<dbReference type="InterPro" id="IPR050264">
    <property type="entry name" value="Bact_CCA-adding_enz_type3_sf"/>
</dbReference>
<evidence type="ECO:0000256" key="4">
    <source>
        <dbReference type="ARBA" id="ARBA00022694"/>
    </source>
</evidence>
<evidence type="ECO:0000313" key="12">
    <source>
        <dbReference type="EMBL" id="KAA3674852.1"/>
    </source>
</evidence>
<dbReference type="Gene3D" id="1.10.3090.10">
    <property type="entry name" value="cca-adding enzyme, domain 2"/>
    <property type="match status" value="1"/>
</dbReference>
<keyword evidence="9" id="KW-0694">RNA-binding</keyword>
<comment type="cofactor">
    <cofactor evidence="1">
        <name>Mg(2+)</name>
        <dbReference type="ChEBI" id="CHEBI:18420"/>
    </cofactor>
</comment>
<proteinExistence type="inferred from homology"/>
<keyword evidence="5" id="KW-0548">Nucleotidyltransferase</keyword>
<dbReference type="Pfam" id="PF01743">
    <property type="entry name" value="PolyA_pol"/>
    <property type="match status" value="1"/>
</dbReference>
<evidence type="ECO:0000256" key="6">
    <source>
        <dbReference type="ARBA" id="ARBA00022723"/>
    </source>
</evidence>
<evidence type="ECO:0000313" key="13">
    <source>
        <dbReference type="Proteomes" id="UP000324629"/>
    </source>
</evidence>
<organism evidence="12 13">
    <name type="scientific">Paragonimus westermani</name>
    <dbReference type="NCBI Taxonomy" id="34504"/>
    <lineage>
        <taxon>Eukaryota</taxon>
        <taxon>Metazoa</taxon>
        <taxon>Spiralia</taxon>
        <taxon>Lophotrochozoa</taxon>
        <taxon>Platyhelminthes</taxon>
        <taxon>Trematoda</taxon>
        <taxon>Digenea</taxon>
        <taxon>Plagiorchiida</taxon>
        <taxon>Troglotremata</taxon>
        <taxon>Troglotrematidae</taxon>
        <taxon>Paragonimus</taxon>
    </lineage>
</organism>
<evidence type="ECO:0000259" key="11">
    <source>
        <dbReference type="Pfam" id="PF12627"/>
    </source>
</evidence>
<keyword evidence="7" id="KW-0547">Nucleotide-binding</keyword>
<evidence type="ECO:0000256" key="7">
    <source>
        <dbReference type="ARBA" id="ARBA00022741"/>
    </source>
</evidence>
<dbReference type="EMBL" id="QNGE01002872">
    <property type="protein sequence ID" value="KAA3674852.1"/>
    <property type="molecule type" value="Genomic_DNA"/>
</dbReference>
<dbReference type="Gene3D" id="3.30.460.10">
    <property type="entry name" value="Beta Polymerase, domain 2"/>
    <property type="match status" value="1"/>
</dbReference>
<keyword evidence="3 9" id="KW-0808">Transferase</keyword>
<name>A0A5J4NH87_9TREM</name>
<evidence type="ECO:0000259" key="10">
    <source>
        <dbReference type="Pfam" id="PF01743"/>
    </source>
</evidence>
<feature type="domain" description="Poly A polymerase head" evidence="10">
    <location>
        <begin position="91"/>
        <end position="204"/>
    </location>
</feature>
<gene>
    <name evidence="12" type="ORF">DEA37_0005235</name>
</gene>
<dbReference type="InterPro" id="IPR043519">
    <property type="entry name" value="NT_sf"/>
</dbReference>
<evidence type="ECO:0000256" key="2">
    <source>
        <dbReference type="ARBA" id="ARBA00007265"/>
    </source>
</evidence>
<keyword evidence="8" id="KW-0460">Magnesium</keyword>
<dbReference type="GO" id="GO:1990180">
    <property type="term" value="P:mitochondrial tRNA 3'-end processing"/>
    <property type="evidence" value="ECO:0007669"/>
    <property type="project" value="TreeGrafter"/>
</dbReference>
<dbReference type="SUPFAM" id="SSF81891">
    <property type="entry name" value="Poly A polymerase C-terminal region-like"/>
    <property type="match status" value="1"/>
</dbReference>
<dbReference type="PANTHER" id="PTHR46173:SF1">
    <property type="entry name" value="CCA TRNA NUCLEOTIDYLTRANSFERASE 1, MITOCHONDRIAL"/>
    <property type="match status" value="1"/>
</dbReference>
<dbReference type="SUPFAM" id="SSF81301">
    <property type="entry name" value="Nucleotidyltransferase"/>
    <property type="match status" value="1"/>
</dbReference>